<dbReference type="GeneID" id="106180100"/>
<evidence type="ECO:0000256" key="10">
    <source>
        <dbReference type="RuleBase" id="RU366018"/>
    </source>
</evidence>
<name>A0A1S3KAB9_LINAN</name>
<feature type="domain" description="UBR-type" evidence="11">
    <location>
        <begin position="78"/>
        <end position="149"/>
    </location>
</feature>
<dbReference type="GO" id="GO:0071596">
    <property type="term" value="P:ubiquitin-dependent protein catabolic process via the N-end rule pathway"/>
    <property type="evidence" value="ECO:0007669"/>
    <property type="project" value="UniProtKB-UniRule"/>
</dbReference>
<dbReference type="Proteomes" id="UP000085678">
    <property type="component" value="Unplaced"/>
</dbReference>
<dbReference type="EC" id="2.3.2.27" evidence="10"/>
<evidence type="ECO:0000256" key="1">
    <source>
        <dbReference type="ARBA" id="ARBA00000900"/>
    </source>
</evidence>
<dbReference type="RefSeq" id="XP_013419447.1">
    <property type="nucleotide sequence ID" value="XM_013563993.1"/>
</dbReference>
<accession>A0A1S3KAB9</accession>
<evidence type="ECO:0000256" key="4">
    <source>
        <dbReference type="ARBA" id="ARBA00022723"/>
    </source>
</evidence>
<sequence>MATHVLMRRGKRAVAEYMKAECLRPSGQQQLNELLEHLLDPSKTLDDFETLDWCRWLMAGGTTFDDFAKTVRQYDNATTCGLVWTSNFVAYRCRTCGISPCMSLCADCFQAGNHTGHDFNMFRSQAGGACDCGDISVMQADGFCNRHGPGRTDSSVGAPQELLAVAEAMMPKLLRC</sequence>
<comment type="similarity">
    <text evidence="8 10">Belongs to the E3 ubiquitin-protein ligase UBR1-like family.</text>
</comment>
<comment type="function">
    <text evidence="10">Ubiquitin ligase protein which is a component of the N-end rule pathway. Recognizes and binds to proteins bearing specific N-terminal residues that are destabilizing according to the N-end rule, leading to their ubiquitination and subsequent degradation.</text>
</comment>
<evidence type="ECO:0000256" key="7">
    <source>
        <dbReference type="ARBA" id="ARBA00022833"/>
    </source>
</evidence>
<dbReference type="CDD" id="cd19673">
    <property type="entry name" value="UBR-box_UBR3"/>
    <property type="match status" value="1"/>
</dbReference>
<proteinExistence type="inferred from homology"/>
<dbReference type="UniPathway" id="UPA00143"/>
<dbReference type="GO" id="GO:0005737">
    <property type="term" value="C:cytoplasm"/>
    <property type="evidence" value="ECO:0007669"/>
    <property type="project" value="TreeGrafter"/>
</dbReference>
<dbReference type="Pfam" id="PF02207">
    <property type="entry name" value="zf-UBR"/>
    <property type="match status" value="1"/>
</dbReference>
<keyword evidence="7 10" id="KW-0862">Zinc</keyword>
<dbReference type="InterPro" id="IPR039164">
    <property type="entry name" value="UBR1-like"/>
</dbReference>
<keyword evidence="5 10" id="KW-0863">Zinc-finger</keyword>
<evidence type="ECO:0000256" key="2">
    <source>
        <dbReference type="ARBA" id="ARBA00004906"/>
    </source>
</evidence>
<protein>
    <recommendedName>
        <fullName evidence="10">E3 ubiquitin-protein ligase</fullName>
        <ecNumber evidence="10">2.3.2.27</ecNumber>
    </recommendedName>
</protein>
<comment type="pathway">
    <text evidence="2 10">Protein modification; protein ubiquitination.</text>
</comment>
<keyword evidence="6 10" id="KW-0833">Ubl conjugation pathway</keyword>
<evidence type="ECO:0000256" key="5">
    <source>
        <dbReference type="ARBA" id="ARBA00022771"/>
    </source>
</evidence>
<evidence type="ECO:0000256" key="8">
    <source>
        <dbReference type="ARBA" id="ARBA00046341"/>
    </source>
</evidence>
<dbReference type="PANTHER" id="PTHR21497:SF39">
    <property type="entry name" value="E3 UBIQUITIN-PROTEIN LIGASE UBR3"/>
    <property type="match status" value="1"/>
</dbReference>
<dbReference type="OrthoDB" id="15304at2759"/>
<evidence type="ECO:0000256" key="9">
    <source>
        <dbReference type="PROSITE-ProRule" id="PRU00508"/>
    </source>
</evidence>
<dbReference type="GO" id="GO:0061630">
    <property type="term" value="F:ubiquitin protein ligase activity"/>
    <property type="evidence" value="ECO:0007669"/>
    <property type="project" value="UniProtKB-UniRule"/>
</dbReference>
<organism evidence="12 13">
    <name type="scientific">Lingula anatina</name>
    <name type="common">Brachiopod</name>
    <name type="synonym">Lingula unguis</name>
    <dbReference type="NCBI Taxonomy" id="7574"/>
    <lineage>
        <taxon>Eukaryota</taxon>
        <taxon>Metazoa</taxon>
        <taxon>Spiralia</taxon>
        <taxon>Lophotrochozoa</taxon>
        <taxon>Brachiopoda</taxon>
        <taxon>Linguliformea</taxon>
        <taxon>Lingulata</taxon>
        <taxon>Lingulida</taxon>
        <taxon>Linguloidea</taxon>
        <taxon>Lingulidae</taxon>
        <taxon>Lingula</taxon>
    </lineage>
</organism>
<dbReference type="Gene3D" id="2.10.110.30">
    <property type="match status" value="1"/>
</dbReference>
<evidence type="ECO:0000313" key="12">
    <source>
        <dbReference type="Proteomes" id="UP000085678"/>
    </source>
</evidence>
<keyword evidence="12" id="KW-1185">Reference proteome</keyword>
<evidence type="ECO:0000259" key="11">
    <source>
        <dbReference type="PROSITE" id="PS51157"/>
    </source>
</evidence>
<dbReference type="GO" id="GO:0016567">
    <property type="term" value="P:protein ubiquitination"/>
    <property type="evidence" value="ECO:0007669"/>
    <property type="project" value="UniProtKB-UniRule"/>
</dbReference>
<evidence type="ECO:0000313" key="13">
    <source>
        <dbReference type="RefSeq" id="XP_013419447.1"/>
    </source>
</evidence>
<dbReference type="PROSITE" id="PS51157">
    <property type="entry name" value="ZF_UBR"/>
    <property type="match status" value="1"/>
</dbReference>
<reference evidence="13" key="1">
    <citation type="submission" date="2025-08" db="UniProtKB">
        <authorList>
            <consortium name="RefSeq"/>
        </authorList>
    </citation>
    <scope>IDENTIFICATION</scope>
    <source>
        <tissue evidence="13">Gonads</tissue>
    </source>
</reference>
<comment type="catalytic activity">
    <reaction evidence="1 10">
        <text>S-ubiquitinyl-[E2 ubiquitin-conjugating enzyme]-L-cysteine + [acceptor protein]-L-lysine = [E2 ubiquitin-conjugating enzyme]-L-cysteine + N(6)-ubiquitinyl-[acceptor protein]-L-lysine.</text>
        <dbReference type="EC" id="2.3.2.27"/>
    </reaction>
</comment>
<dbReference type="SMART" id="SM00396">
    <property type="entry name" value="ZnF_UBR1"/>
    <property type="match status" value="1"/>
</dbReference>
<keyword evidence="4 10" id="KW-0479">Metal-binding</keyword>
<dbReference type="FunFam" id="2.10.110.30:FF:000002">
    <property type="entry name" value="Putative e3 ubiquitin-protein ligase ubr3"/>
    <property type="match status" value="1"/>
</dbReference>
<dbReference type="STRING" id="7574.A0A1S3KAB9"/>
<feature type="zinc finger region" description="UBR-type" evidence="9">
    <location>
        <begin position="78"/>
        <end position="149"/>
    </location>
</feature>
<dbReference type="KEGG" id="lak:106180100"/>
<dbReference type="GO" id="GO:0000151">
    <property type="term" value="C:ubiquitin ligase complex"/>
    <property type="evidence" value="ECO:0007669"/>
    <property type="project" value="TreeGrafter"/>
</dbReference>
<dbReference type="InterPro" id="IPR003126">
    <property type="entry name" value="Znf_UBR"/>
</dbReference>
<evidence type="ECO:0000256" key="6">
    <source>
        <dbReference type="ARBA" id="ARBA00022786"/>
    </source>
</evidence>
<keyword evidence="3 10" id="KW-0808">Transferase</keyword>
<gene>
    <name evidence="13" type="primary">LOC106180100</name>
</gene>
<dbReference type="AlphaFoldDB" id="A0A1S3KAB9"/>
<evidence type="ECO:0000256" key="3">
    <source>
        <dbReference type="ARBA" id="ARBA00022679"/>
    </source>
</evidence>
<dbReference type="InParanoid" id="A0A1S3KAB9"/>
<dbReference type="GO" id="GO:0008270">
    <property type="term" value="F:zinc ion binding"/>
    <property type="evidence" value="ECO:0007669"/>
    <property type="project" value="UniProtKB-UniRule"/>
</dbReference>
<dbReference type="PANTHER" id="PTHR21497">
    <property type="entry name" value="UBIQUITIN LIGASE E3 ALPHA-RELATED"/>
    <property type="match status" value="1"/>
</dbReference>